<dbReference type="PANTHER" id="PTHR48102">
    <property type="entry name" value="ATP-DEPENDENT CLP PROTEASE ATP-BINDING SUBUNIT CLPX-LIKE, MITOCHONDRIAL-RELATED"/>
    <property type="match status" value="1"/>
</dbReference>
<keyword evidence="4" id="KW-0143">Chaperone</keyword>
<dbReference type="SMART" id="SM01086">
    <property type="entry name" value="ClpB_D2-small"/>
    <property type="match status" value="1"/>
</dbReference>
<dbReference type="GO" id="GO:0051603">
    <property type="term" value="P:proteolysis involved in protein catabolic process"/>
    <property type="evidence" value="ECO:0007669"/>
    <property type="project" value="TreeGrafter"/>
</dbReference>
<evidence type="ECO:0000256" key="5">
    <source>
        <dbReference type="SAM" id="MobiDB-lite"/>
    </source>
</evidence>
<evidence type="ECO:0000256" key="4">
    <source>
        <dbReference type="ARBA" id="ARBA00023186"/>
    </source>
</evidence>
<feature type="compositionally biased region" description="Pro residues" evidence="5">
    <location>
        <begin position="15"/>
        <end position="31"/>
    </location>
</feature>
<sequence>MVSGVRWMSTVHSKPPTPPPRTTQPPTPPPTTQSTTESRDVFSLEPAQIVSELDNYIIGQNDAKRTVAIAMRNRWRRNQLKTMNNPIWKEIVPKNILMIGPTGTGKTEIARRMASLTGSPFIKVEATKFTEVGFKGQDVDKIIKDLIHIAVRLVKERDGRKLLKEKVDERILDLLTERLGIKYSREDLRKGLLRGEFENQEVPYLARKDEKISVVKLGDVEFLWDSESTPKHKMIPTKIKDIRTIEEETEYSKIQDDQAIIKQAVLETEQFGIVFIDEIDKITRSHFSSNGDASDEGVQRDLLPLIEGTKIATDFGEIDTSQILFIASGAFHQSKPSDLLAELQGRLPLRVVLNALTEEDFFRILTEPTANIIRQQRALLKTEDIDLRFTMDALLEISKAAFILNQTVENIGARRLFTVLERILEEYSFNTNNWKGSCVIIDAETVQERLKDMSQKQNLKRYIL</sequence>
<dbReference type="InterPro" id="IPR050052">
    <property type="entry name" value="ATP-dep_Clp_protease_ClpX"/>
</dbReference>
<evidence type="ECO:0000259" key="6">
    <source>
        <dbReference type="SMART" id="SM00382"/>
    </source>
</evidence>
<name>A0A6B2L3G6_9EUKA</name>
<dbReference type="NCBIfam" id="NF003544">
    <property type="entry name" value="PRK05201.1"/>
    <property type="match status" value="1"/>
</dbReference>
<dbReference type="GO" id="GO:0008233">
    <property type="term" value="F:peptidase activity"/>
    <property type="evidence" value="ECO:0007669"/>
    <property type="project" value="InterPro"/>
</dbReference>
<dbReference type="InterPro" id="IPR004491">
    <property type="entry name" value="HslU"/>
</dbReference>
<evidence type="ECO:0000256" key="1">
    <source>
        <dbReference type="ARBA" id="ARBA00009771"/>
    </source>
</evidence>
<evidence type="ECO:0000259" key="7">
    <source>
        <dbReference type="SMART" id="SM01086"/>
    </source>
</evidence>
<comment type="similarity">
    <text evidence="1">Belongs to the ClpX chaperone family. HslU subfamily.</text>
</comment>
<dbReference type="InterPro" id="IPR027417">
    <property type="entry name" value="P-loop_NTPase"/>
</dbReference>
<keyword evidence="3" id="KW-0067">ATP-binding</keyword>
<dbReference type="SUPFAM" id="SSF52540">
    <property type="entry name" value="P-loop containing nucleoside triphosphate hydrolases"/>
    <property type="match status" value="1"/>
</dbReference>
<dbReference type="InterPro" id="IPR003959">
    <property type="entry name" value="ATPase_AAA_core"/>
</dbReference>
<dbReference type="InterPro" id="IPR019489">
    <property type="entry name" value="Clp_ATPase_C"/>
</dbReference>
<keyword evidence="2" id="KW-0547">Nucleotide-binding</keyword>
<evidence type="ECO:0008006" key="9">
    <source>
        <dbReference type="Google" id="ProtNLM"/>
    </source>
</evidence>
<evidence type="ECO:0000256" key="2">
    <source>
        <dbReference type="ARBA" id="ARBA00022741"/>
    </source>
</evidence>
<evidence type="ECO:0000313" key="8">
    <source>
        <dbReference type="EMBL" id="NDV31427.1"/>
    </source>
</evidence>
<dbReference type="NCBIfam" id="TIGR00390">
    <property type="entry name" value="hslU"/>
    <property type="match status" value="1"/>
</dbReference>
<dbReference type="EMBL" id="GIBP01002458">
    <property type="protein sequence ID" value="NDV31427.1"/>
    <property type="molecule type" value="Transcribed_RNA"/>
</dbReference>
<dbReference type="Gene3D" id="3.40.50.300">
    <property type="entry name" value="P-loop containing nucleotide triphosphate hydrolases"/>
    <property type="match status" value="2"/>
</dbReference>
<accession>A0A6B2L3G6</accession>
<dbReference type="Gene3D" id="1.10.8.60">
    <property type="match status" value="1"/>
</dbReference>
<dbReference type="GO" id="GO:0016887">
    <property type="term" value="F:ATP hydrolysis activity"/>
    <property type="evidence" value="ECO:0007669"/>
    <property type="project" value="InterPro"/>
</dbReference>
<proteinExistence type="inferred from homology"/>
<dbReference type="PANTHER" id="PTHR48102:SF3">
    <property type="entry name" value="ATP-DEPENDENT PROTEASE ATPASE SUBUNIT HSLU"/>
    <property type="match status" value="1"/>
</dbReference>
<dbReference type="Pfam" id="PF00004">
    <property type="entry name" value="AAA"/>
    <property type="match status" value="1"/>
</dbReference>
<dbReference type="GO" id="GO:0009376">
    <property type="term" value="C:HslUV protease complex"/>
    <property type="evidence" value="ECO:0007669"/>
    <property type="project" value="InterPro"/>
</dbReference>
<reference evidence="8" key="1">
    <citation type="journal article" date="2020" name="J. Eukaryot. Microbiol.">
        <title>De novo Sequencing, Assembly and Annotation of the Transcriptome for the Free-Living Testate Amoeba Arcella intermedia.</title>
        <authorList>
            <person name="Ribeiro G.M."/>
            <person name="Porfirio-Sousa A.L."/>
            <person name="Maurer-Alcala X.X."/>
            <person name="Katz L.A."/>
            <person name="Lahr D.J.G."/>
        </authorList>
    </citation>
    <scope>NUCLEOTIDE SEQUENCE</scope>
</reference>
<dbReference type="SMART" id="SM00382">
    <property type="entry name" value="AAA"/>
    <property type="match status" value="1"/>
</dbReference>
<dbReference type="AlphaFoldDB" id="A0A6B2L3G6"/>
<feature type="domain" description="AAA+ ATPase" evidence="6">
    <location>
        <begin position="92"/>
        <end position="353"/>
    </location>
</feature>
<dbReference type="InterPro" id="IPR003593">
    <property type="entry name" value="AAA+_ATPase"/>
</dbReference>
<organism evidence="8">
    <name type="scientific">Arcella intermedia</name>
    <dbReference type="NCBI Taxonomy" id="1963864"/>
    <lineage>
        <taxon>Eukaryota</taxon>
        <taxon>Amoebozoa</taxon>
        <taxon>Tubulinea</taxon>
        <taxon>Elardia</taxon>
        <taxon>Arcellinida</taxon>
        <taxon>Sphaerothecina</taxon>
        <taxon>Arcellidae</taxon>
        <taxon>Arcella</taxon>
    </lineage>
</organism>
<protein>
    <recommendedName>
        <fullName evidence="9">AAA+ ATPase domain-containing protein</fullName>
    </recommendedName>
</protein>
<feature type="region of interest" description="Disordered" evidence="5">
    <location>
        <begin position="1"/>
        <end position="40"/>
    </location>
</feature>
<dbReference type="Pfam" id="PF07724">
    <property type="entry name" value="AAA_2"/>
    <property type="match status" value="1"/>
</dbReference>
<evidence type="ECO:0000256" key="3">
    <source>
        <dbReference type="ARBA" id="ARBA00022840"/>
    </source>
</evidence>
<dbReference type="GO" id="GO:0005524">
    <property type="term" value="F:ATP binding"/>
    <property type="evidence" value="ECO:0007669"/>
    <property type="project" value="UniProtKB-KW"/>
</dbReference>
<feature type="domain" description="Clp ATPase C-terminal" evidence="7">
    <location>
        <begin position="356"/>
        <end position="450"/>
    </location>
</feature>